<gene>
    <name evidence="1" type="ordered locus">Mpop_3936</name>
</gene>
<name>B1ZAK7_METPB</name>
<proteinExistence type="predicted"/>
<dbReference type="SUPFAM" id="SSF143011">
    <property type="entry name" value="RelE-like"/>
    <property type="match status" value="1"/>
</dbReference>
<dbReference type="Gene3D" id="3.30.2310.20">
    <property type="entry name" value="RelE-like"/>
    <property type="match status" value="1"/>
</dbReference>
<dbReference type="AlphaFoldDB" id="B1ZAK7"/>
<protein>
    <submittedName>
        <fullName evidence="1">Plasmid maintenance system killer</fullName>
    </submittedName>
</protein>
<dbReference type="InterPro" id="IPR007711">
    <property type="entry name" value="HigB-1"/>
</dbReference>
<evidence type="ECO:0000313" key="1">
    <source>
        <dbReference type="EMBL" id="ACB82063.1"/>
    </source>
</evidence>
<reference evidence="1" key="1">
    <citation type="submission" date="2008-04" db="EMBL/GenBank/DDBJ databases">
        <title>Complete sequence of chromosome of Methylobacterium populi BJ001.</title>
        <authorList>
            <consortium name="US DOE Joint Genome Institute"/>
            <person name="Copeland A."/>
            <person name="Lucas S."/>
            <person name="Lapidus A."/>
            <person name="Glavina del Rio T."/>
            <person name="Dalin E."/>
            <person name="Tice H."/>
            <person name="Bruce D."/>
            <person name="Goodwin L."/>
            <person name="Pitluck S."/>
            <person name="Chertkov O."/>
            <person name="Brettin T."/>
            <person name="Detter J.C."/>
            <person name="Han C."/>
            <person name="Kuske C.R."/>
            <person name="Schmutz J."/>
            <person name="Larimer F."/>
            <person name="Land M."/>
            <person name="Hauser L."/>
            <person name="Kyrpides N."/>
            <person name="Mikhailova N."/>
            <person name="Marx C."/>
            <person name="Richardson P."/>
        </authorList>
    </citation>
    <scope>NUCLEOTIDE SEQUENCE [LARGE SCALE GENOMIC DNA]</scope>
    <source>
        <strain evidence="1">BJ001</strain>
    </source>
</reference>
<evidence type="ECO:0000313" key="2">
    <source>
        <dbReference type="Proteomes" id="UP000007136"/>
    </source>
</evidence>
<sequence>MIRSFRDKVTEAVFTGRCPKGFPAGLYDAVRRKLAILDAARVLGDLEAPPGNRLHPLVADRAGQHAIAVNKQFRLCFRWTEAGPEDVEFTDYH</sequence>
<accession>B1ZAK7</accession>
<dbReference type="Pfam" id="PF05015">
    <property type="entry name" value="HigB-like_toxin"/>
    <property type="match status" value="1"/>
</dbReference>
<dbReference type="OrthoDB" id="9801102at2"/>
<organism evidence="1 2">
    <name type="scientific">Methylorubrum populi (strain ATCC BAA-705 / NCIMB 13946 / BJ001)</name>
    <name type="common">Methylobacterium populi</name>
    <dbReference type="NCBI Taxonomy" id="441620"/>
    <lineage>
        <taxon>Bacteria</taxon>
        <taxon>Pseudomonadati</taxon>
        <taxon>Pseudomonadota</taxon>
        <taxon>Alphaproteobacteria</taxon>
        <taxon>Hyphomicrobiales</taxon>
        <taxon>Methylobacteriaceae</taxon>
        <taxon>Methylorubrum</taxon>
    </lineage>
</organism>
<dbReference type="Proteomes" id="UP000007136">
    <property type="component" value="Chromosome"/>
</dbReference>
<dbReference type="InterPro" id="IPR035093">
    <property type="entry name" value="RelE/ParE_toxin_dom_sf"/>
</dbReference>
<dbReference type="STRING" id="441620.Mpop_3936"/>
<dbReference type="eggNOG" id="COG3549">
    <property type="taxonomic scope" value="Bacteria"/>
</dbReference>
<dbReference type="HOGENOM" id="CLU_155111_1_1_5"/>
<dbReference type="RefSeq" id="WP_012455766.1">
    <property type="nucleotide sequence ID" value="NC_010725.1"/>
</dbReference>
<dbReference type="EMBL" id="CP001029">
    <property type="protein sequence ID" value="ACB82063.1"/>
    <property type="molecule type" value="Genomic_DNA"/>
</dbReference>
<dbReference type="PANTHER" id="PTHR40266:SF2">
    <property type="entry name" value="TOXIN HIGB-1"/>
    <property type="match status" value="1"/>
</dbReference>
<dbReference type="PANTHER" id="PTHR40266">
    <property type="entry name" value="TOXIN HIGB-1"/>
    <property type="match status" value="1"/>
</dbReference>
<dbReference type="KEGG" id="mpo:Mpop_3936"/>